<reference evidence="1" key="1">
    <citation type="journal article" date="2020" name="Nature">
        <title>Giant virus diversity and host interactions through global metagenomics.</title>
        <authorList>
            <person name="Schulz F."/>
            <person name="Roux S."/>
            <person name="Paez-Espino D."/>
            <person name="Jungbluth S."/>
            <person name="Walsh D.A."/>
            <person name="Denef V.J."/>
            <person name="McMahon K.D."/>
            <person name="Konstantinidis K.T."/>
            <person name="Eloe-Fadrosh E.A."/>
            <person name="Kyrpides N.C."/>
            <person name="Woyke T."/>
        </authorList>
    </citation>
    <scope>NUCLEOTIDE SEQUENCE</scope>
    <source>
        <strain evidence="1">GVMAG-S-ERX556106-38</strain>
    </source>
</reference>
<dbReference type="EMBL" id="MN738835">
    <property type="protein sequence ID" value="QHT38847.1"/>
    <property type="molecule type" value="Genomic_DNA"/>
</dbReference>
<protein>
    <submittedName>
        <fullName evidence="1">Uncharacterized protein</fullName>
    </submittedName>
</protein>
<sequence>MEAENDTETEYQVKDTGYVKKIRGTFREIEYCDVCKKNLLYAQCNKCGGSVCKSDGDCCIIFPHYNNTEFIICNFCTTEADKKIKPYIEELQTLKRNIKNKKTYARESYSDSNDSSYSDRM</sequence>
<accession>A0A6C0FAG0</accession>
<evidence type="ECO:0000313" key="1">
    <source>
        <dbReference type="EMBL" id="QHT38847.1"/>
    </source>
</evidence>
<proteinExistence type="predicted"/>
<name>A0A6C0FAG0_9ZZZZ</name>
<organism evidence="1">
    <name type="scientific">viral metagenome</name>
    <dbReference type="NCBI Taxonomy" id="1070528"/>
    <lineage>
        <taxon>unclassified sequences</taxon>
        <taxon>metagenomes</taxon>
        <taxon>organismal metagenomes</taxon>
    </lineage>
</organism>
<dbReference type="AlphaFoldDB" id="A0A6C0FAG0"/>